<dbReference type="EMBL" id="HG917869">
    <property type="protein sequence ID" value="CDM70272.1"/>
    <property type="molecule type" value="Genomic_DNA"/>
</dbReference>
<dbReference type="PATRIC" id="fig|1216932.3.peg.3124"/>
<protein>
    <submittedName>
        <fullName evidence="2">Uncharacterized protein</fullName>
    </submittedName>
</protein>
<keyword evidence="3" id="KW-1185">Reference proteome</keyword>
<sequence>MKNIRKLIIFLIGIFIIFLLAINAYAIFTHNSLSSKVESLSETKTKISSLDSFKTIIVNLGNSQKFYLLTNEDIYKVKYNEYLTSAYDNLDDLVKSNTISENDKTNIMSMLKEYDNINTSLSKCPITYPLTDDIQINVTKSNELEINILHSISSAIASNTDSTAKNHASLSASINSEKSVIQLLTSVFTVSIGGPLCYVFKKYKNGELKLSDILDVLNTEEEKVVNYSNILTFASILNNHNKEMKKQWLDVQNLVETLQNSIVQLKNKVNEAKIPLFSDTNSEIMDIEMQLLEIKLLVK</sequence>
<evidence type="ECO:0000313" key="2">
    <source>
        <dbReference type="EMBL" id="CDM70272.1"/>
    </source>
</evidence>
<reference evidence="2 3" key="1">
    <citation type="submission" date="2013-11" db="EMBL/GenBank/DDBJ databases">
        <title>Complete genome sequence of Clostridum sp. M2/40.</title>
        <authorList>
            <person name="Wibberg D."/>
            <person name="Puehler A."/>
            <person name="Schlueter A."/>
        </authorList>
    </citation>
    <scope>NUCLEOTIDE SEQUENCE [LARGE SCALE GENOMIC DNA]</scope>
    <source>
        <strain evidence="3">M2/40</strain>
    </source>
</reference>
<dbReference type="RefSeq" id="WP_242838509.1">
    <property type="nucleotide sequence ID" value="NZ_HG917869.1"/>
</dbReference>
<dbReference type="eggNOG" id="ENOG5030GCS">
    <property type="taxonomic scope" value="Bacteria"/>
</dbReference>
<dbReference type="KEGG" id="clt:CM240_3155"/>
<dbReference type="AlphaFoldDB" id="W6S789"/>
<evidence type="ECO:0000313" key="3">
    <source>
        <dbReference type="Proteomes" id="UP000019426"/>
    </source>
</evidence>
<gene>
    <name evidence="2" type="ORF">CM240_3155</name>
</gene>
<dbReference type="Proteomes" id="UP000019426">
    <property type="component" value="Chromosome M2/40_rep2"/>
</dbReference>
<name>W6S789_9CLOT</name>
<evidence type="ECO:0000256" key="1">
    <source>
        <dbReference type="SAM" id="Phobius"/>
    </source>
</evidence>
<accession>W6S789</accession>
<dbReference type="HOGENOM" id="CLU_929703_0_0_9"/>
<keyword evidence="1" id="KW-0472">Membrane</keyword>
<proteinExistence type="predicted"/>
<organism evidence="2 3">
    <name type="scientific">Clostridium bornimense</name>
    <dbReference type="NCBI Taxonomy" id="1216932"/>
    <lineage>
        <taxon>Bacteria</taxon>
        <taxon>Bacillati</taxon>
        <taxon>Bacillota</taxon>
        <taxon>Clostridia</taxon>
        <taxon>Eubacteriales</taxon>
        <taxon>Clostridiaceae</taxon>
        <taxon>Clostridium</taxon>
    </lineage>
</organism>
<feature type="transmembrane region" description="Helical" evidence="1">
    <location>
        <begin position="7"/>
        <end position="28"/>
    </location>
</feature>
<keyword evidence="1" id="KW-0812">Transmembrane</keyword>
<keyword evidence="1" id="KW-1133">Transmembrane helix</keyword>